<keyword evidence="1 3" id="KW-0808">Transferase</keyword>
<dbReference type="AlphaFoldDB" id="A0A1M6B8F4"/>
<feature type="domain" description="4'-phosphopantetheinyl transferase" evidence="2">
    <location>
        <begin position="2"/>
        <end position="66"/>
    </location>
</feature>
<dbReference type="GO" id="GO:0000287">
    <property type="term" value="F:magnesium ion binding"/>
    <property type="evidence" value="ECO:0007669"/>
    <property type="project" value="InterPro"/>
</dbReference>
<proteinExistence type="predicted"/>
<sequence length="181" mass="20901">MIGNDIVDLHLAKTQSNWLRKGWLEKLFTEDEQYHILNTADSELEVWKLWSKKEAAYKAHQRRFSLAPRFNPRWYQCQGETVGINGYIYHTNTSVSRGAVYSIATTDQQAYFTQIVNQGVSVKEELKNYISQICSVTSNDIILIKKDNGIPYVKIKDQLDDIPFSLTHHGNFSAFIIALRK</sequence>
<dbReference type="Pfam" id="PF01648">
    <property type="entry name" value="ACPS"/>
    <property type="match status" value="1"/>
</dbReference>
<keyword evidence="4" id="KW-1185">Reference proteome</keyword>
<dbReference type="InterPro" id="IPR037143">
    <property type="entry name" value="4-PPantetheinyl_Trfase_dom_sf"/>
</dbReference>
<evidence type="ECO:0000259" key="2">
    <source>
        <dbReference type="Pfam" id="PF01648"/>
    </source>
</evidence>
<reference evidence="4" key="1">
    <citation type="submission" date="2016-11" db="EMBL/GenBank/DDBJ databases">
        <authorList>
            <person name="Varghese N."/>
            <person name="Submissions S."/>
        </authorList>
    </citation>
    <scope>NUCLEOTIDE SEQUENCE [LARGE SCALE GENOMIC DNA]</scope>
    <source>
        <strain evidence="4">DSM 22623</strain>
    </source>
</reference>
<dbReference type="RefSeq" id="WP_073313884.1">
    <property type="nucleotide sequence ID" value="NZ_FQYP01000001.1"/>
</dbReference>
<dbReference type="OrthoDB" id="663853at2"/>
<evidence type="ECO:0000256" key="1">
    <source>
        <dbReference type="ARBA" id="ARBA00022679"/>
    </source>
</evidence>
<dbReference type="SUPFAM" id="SSF56214">
    <property type="entry name" value="4'-phosphopantetheinyl transferase"/>
    <property type="match status" value="1"/>
</dbReference>
<evidence type="ECO:0000313" key="3">
    <source>
        <dbReference type="EMBL" id="SHI45014.1"/>
    </source>
</evidence>
<accession>A0A1M6B8F4</accession>
<evidence type="ECO:0000313" key="4">
    <source>
        <dbReference type="Proteomes" id="UP000184432"/>
    </source>
</evidence>
<name>A0A1M6B8F4_9FLAO</name>
<dbReference type="Gene3D" id="3.90.470.20">
    <property type="entry name" value="4'-phosphopantetheinyl transferase domain"/>
    <property type="match status" value="1"/>
</dbReference>
<organism evidence="3 4">
    <name type="scientific">Aquimarina spongiae</name>
    <dbReference type="NCBI Taxonomy" id="570521"/>
    <lineage>
        <taxon>Bacteria</taxon>
        <taxon>Pseudomonadati</taxon>
        <taxon>Bacteroidota</taxon>
        <taxon>Flavobacteriia</taxon>
        <taxon>Flavobacteriales</taxon>
        <taxon>Flavobacteriaceae</taxon>
        <taxon>Aquimarina</taxon>
    </lineage>
</organism>
<dbReference type="Proteomes" id="UP000184432">
    <property type="component" value="Unassembled WGS sequence"/>
</dbReference>
<dbReference type="EMBL" id="FQYP01000001">
    <property type="protein sequence ID" value="SHI45014.1"/>
    <property type="molecule type" value="Genomic_DNA"/>
</dbReference>
<protein>
    <submittedName>
        <fullName evidence="3">4'-phosphopantetheinyl transferase superfamily protein</fullName>
    </submittedName>
</protein>
<dbReference type="GO" id="GO:0008897">
    <property type="term" value="F:holo-[acyl-carrier-protein] synthase activity"/>
    <property type="evidence" value="ECO:0007669"/>
    <property type="project" value="InterPro"/>
</dbReference>
<dbReference type="InterPro" id="IPR008278">
    <property type="entry name" value="4-PPantetheinyl_Trfase_dom"/>
</dbReference>
<dbReference type="STRING" id="570521.SAMN04488508_101683"/>
<gene>
    <name evidence="3" type="ORF">SAMN04488508_101683</name>
</gene>